<gene>
    <name evidence="2" type="ORF">DX873_13020</name>
</gene>
<dbReference type="RefSeq" id="WP_116184932.1">
    <property type="nucleotide sequence ID" value="NZ_QTJX01000003.1"/>
</dbReference>
<evidence type="ECO:0000256" key="1">
    <source>
        <dbReference type="SAM" id="SignalP"/>
    </source>
</evidence>
<dbReference type="AlphaFoldDB" id="A0A371JMZ5"/>
<sequence length="120" mass="13695">MKDLKKVLALGMIALFTCYSGFAQDDEETLEDPITVIGTYDGFDDDMYSFIIANGDDDEESLFFDYVNDDVLAAFDLQSQKLVGKKFQVTYTEIMEIEEDEDGEEVEYTKRTIISLKPVK</sequence>
<proteinExistence type="predicted"/>
<organism evidence="2 3">
    <name type="scientific">Flagellimonas nanhaiensis</name>
    <dbReference type="NCBI Taxonomy" id="2292706"/>
    <lineage>
        <taxon>Bacteria</taxon>
        <taxon>Pseudomonadati</taxon>
        <taxon>Bacteroidota</taxon>
        <taxon>Flavobacteriia</taxon>
        <taxon>Flavobacteriales</taxon>
        <taxon>Flavobacteriaceae</taxon>
        <taxon>Flagellimonas</taxon>
    </lineage>
</organism>
<dbReference type="Proteomes" id="UP000261828">
    <property type="component" value="Unassembled WGS sequence"/>
</dbReference>
<comment type="caution">
    <text evidence="2">The sequence shown here is derived from an EMBL/GenBank/DDBJ whole genome shotgun (WGS) entry which is preliminary data.</text>
</comment>
<dbReference type="EMBL" id="QTJX01000003">
    <property type="protein sequence ID" value="RDY58611.1"/>
    <property type="molecule type" value="Genomic_DNA"/>
</dbReference>
<dbReference type="OrthoDB" id="1453558at2"/>
<name>A0A371JMZ5_9FLAO</name>
<feature type="chain" id="PRO_5016827376" evidence="1">
    <location>
        <begin position="24"/>
        <end position="120"/>
    </location>
</feature>
<keyword evidence="1" id="KW-0732">Signal</keyword>
<keyword evidence="3" id="KW-1185">Reference proteome</keyword>
<protein>
    <submittedName>
        <fullName evidence="2">Uncharacterized protein</fullName>
    </submittedName>
</protein>
<reference evidence="2 3" key="1">
    <citation type="submission" date="2018-08" db="EMBL/GenBank/DDBJ databases">
        <title>Muricauda nanhaiensis sp. nov., isolated from seawater of the South China Sea.</title>
        <authorList>
            <person name="Dang Y."/>
        </authorList>
    </citation>
    <scope>NUCLEOTIDE SEQUENCE [LARGE SCALE GENOMIC DNA]</scope>
    <source>
        <strain evidence="2 3">SM1704</strain>
    </source>
</reference>
<feature type="signal peptide" evidence="1">
    <location>
        <begin position="1"/>
        <end position="23"/>
    </location>
</feature>
<evidence type="ECO:0000313" key="2">
    <source>
        <dbReference type="EMBL" id="RDY58611.1"/>
    </source>
</evidence>
<evidence type="ECO:0000313" key="3">
    <source>
        <dbReference type="Proteomes" id="UP000261828"/>
    </source>
</evidence>
<accession>A0A371JMZ5</accession>